<keyword evidence="10" id="KW-0408">Iron</keyword>
<evidence type="ECO:0000256" key="7">
    <source>
        <dbReference type="ARBA" id="ARBA00022824"/>
    </source>
</evidence>
<keyword evidence="9" id="KW-0560">Oxidoreductase</keyword>
<dbReference type="SUPFAM" id="SSF48264">
    <property type="entry name" value="Cytochrome P450"/>
    <property type="match status" value="1"/>
</dbReference>
<dbReference type="Gene3D" id="1.10.630.10">
    <property type="entry name" value="Cytochrome P450"/>
    <property type="match status" value="1"/>
</dbReference>
<gene>
    <name evidence="13" type="ORF">g.9617</name>
</gene>
<keyword evidence="12" id="KW-0472">Membrane</keyword>
<keyword evidence="7" id="KW-0256">Endoplasmic reticulum</keyword>
<dbReference type="GO" id="GO:0004497">
    <property type="term" value="F:monooxygenase activity"/>
    <property type="evidence" value="ECO:0007669"/>
    <property type="project" value="UniProtKB-KW"/>
</dbReference>
<name>A0A1B6IQP9_9HEMI</name>
<evidence type="ECO:0000256" key="2">
    <source>
        <dbReference type="ARBA" id="ARBA00004174"/>
    </source>
</evidence>
<comment type="similarity">
    <text evidence="4">Belongs to the cytochrome P450 family.</text>
</comment>
<protein>
    <recommendedName>
        <fullName evidence="14">Cytochrome P450</fullName>
    </recommendedName>
</protein>
<dbReference type="GO" id="GO:0016705">
    <property type="term" value="F:oxidoreductase activity, acting on paired donors, with incorporation or reduction of molecular oxygen"/>
    <property type="evidence" value="ECO:0007669"/>
    <property type="project" value="InterPro"/>
</dbReference>
<dbReference type="InterPro" id="IPR050196">
    <property type="entry name" value="Cytochrome_P450_Monoox"/>
</dbReference>
<evidence type="ECO:0000256" key="1">
    <source>
        <dbReference type="ARBA" id="ARBA00001971"/>
    </source>
</evidence>
<dbReference type="PRINTS" id="PR00463">
    <property type="entry name" value="EP450I"/>
</dbReference>
<evidence type="ECO:0000256" key="12">
    <source>
        <dbReference type="ARBA" id="ARBA00023136"/>
    </source>
</evidence>
<dbReference type="PANTHER" id="PTHR24291:SF189">
    <property type="entry name" value="CYTOCHROME P450 4C3-RELATED"/>
    <property type="match status" value="1"/>
</dbReference>
<reference evidence="13" key="1">
    <citation type="submission" date="2015-11" db="EMBL/GenBank/DDBJ databases">
        <title>De novo transcriptome assembly of four potential Pierce s Disease insect vectors from Arizona vineyards.</title>
        <authorList>
            <person name="Tassone E.E."/>
        </authorList>
    </citation>
    <scope>NUCLEOTIDE SEQUENCE</scope>
</reference>
<sequence>ERFLVSSSPPADPTDEIFEMALDASIRTNLSRKVIIDDFKDVKSITDSVGRIVVLRVFKVWLHIEWLFKFLYWKELEGSIKILDRCMHFVNQMCKEEETTRKEGIPDTSPSTERLSGINLLDVMFENLPVVSGDHDWRDELISMTIIASDTVVSALALTLFTLGHHPEVQEKIFAEIQEVMGDLERDVTYADTNAMTYLDQVIIENIRLHGSIVMTMRHAANDTKLASCTLPAGSRVALMLHAMGWNKERFPNPEQFQPERFSPEQK</sequence>
<keyword evidence="6" id="KW-0479">Metal-binding</keyword>
<evidence type="ECO:0000256" key="11">
    <source>
        <dbReference type="ARBA" id="ARBA00023033"/>
    </source>
</evidence>
<evidence type="ECO:0000256" key="6">
    <source>
        <dbReference type="ARBA" id="ARBA00022723"/>
    </source>
</evidence>
<feature type="non-terminal residue" evidence="13">
    <location>
        <position position="1"/>
    </location>
</feature>
<dbReference type="InterPro" id="IPR002401">
    <property type="entry name" value="Cyt_P450_E_grp-I"/>
</dbReference>
<accession>A0A1B6IQP9</accession>
<evidence type="ECO:0000256" key="9">
    <source>
        <dbReference type="ARBA" id="ARBA00023002"/>
    </source>
</evidence>
<evidence type="ECO:0000256" key="3">
    <source>
        <dbReference type="ARBA" id="ARBA00004406"/>
    </source>
</evidence>
<proteinExistence type="inferred from homology"/>
<feature type="non-terminal residue" evidence="13">
    <location>
        <position position="267"/>
    </location>
</feature>
<comment type="subcellular location">
    <subcellularLocation>
        <location evidence="3">Endoplasmic reticulum membrane</location>
        <topology evidence="3">Peripheral membrane protein</topology>
    </subcellularLocation>
    <subcellularLocation>
        <location evidence="2">Microsome membrane</location>
        <topology evidence="2">Peripheral membrane protein</topology>
    </subcellularLocation>
</comment>
<dbReference type="EMBL" id="GECU01018455">
    <property type="protein sequence ID" value="JAS89251.1"/>
    <property type="molecule type" value="Transcribed_RNA"/>
</dbReference>
<evidence type="ECO:0000256" key="4">
    <source>
        <dbReference type="ARBA" id="ARBA00010617"/>
    </source>
</evidence>
<evidence type="ECO:0000256" key="10">
    <source>
        <dbReference type="ARBA" id="ARBA00023004"/>
    </source>
</evidence>
<organism evidence="13">
    <name type="scientific">Homalodisca liturata</name>
    <dbReference type="NCBI Taxonomy" id="320908"/>
    <lineage>
        <taxon>Eukaryota</taxon>
        <taxon>Metazoa</taxon>
        <taxon>Ecdysozoa</taxon>
        <taxon>Arthropoda</taxon>
        <taxon>Hexapoda</taxon>
        <taxon>Insecta</taxon>
        <taxon>Pterygota</taxon>
        <taxon>Neoptera</taxon>
        <taxon>Paraneoptera</taxon>
        <taxon>Hemiptera</taxon>
        <taxon>Auchenorrhyncha</taxon>
        <taxon>Membracoidea</taxon>
        <taxon>Cicadellidae</taxon>
        <taxon>Cicadellinae</taxon>
        <taxon>Proconiini</taxon>
        <taxon>Homalodisca</taxon>
    </lineage>
</organism>
<evidence type="ECO:0000256" key="8">
    <source>
        <dbReference type="ARBA" id="ARBA00022848"/>
    </source>
</evidence>
<dbReference type="InterPro" id="IPR001128">
    <property type="entry name" value="Cyt_P450"/>
</dbReference>
<dbReference type="AlphaFoldDB" id="A0A1B6IQP9"/>
<keyword evidence="11" id="KW-0503">Monooxygenase</keyword>
<dbReference type="GO" id="GO:0005789">
    <property type="term" value="C:endoplasmic reticulum membrane"/>
    <property type="evidence" value="ECO:0007669"/>
    <property type="project" value="UniProtKB-SubCell"/>
</dbReference>
<evidence type="ECO:0008006" key="14">
    <source>
        <dbReference type="Google" id="ProtNLM"/>
    </source>
</evidence>
<dbReference type="GO" id="GO:0005506">
    <property type="term" value="F:iron ion binding"/>
    <property type="evidence" value="ECO:0007669"/>
    <property type="project" value="InterPro"/>
</dbReference>
<keyword evidence="5" id="KW-0349">Heme</keyword>
<evidence type="ECO:0000313" key="13">
    <source>
        <dbReference type="EMBL" id="JAS89251.1"/>
    </source>
</evidence>
<evidence type="ECO:0000256" key="5">
    <source>
        <dbReference type="ARBA" id="ARBA00022617"/>
    </source>
</evidence>
<comment type="cofactor">
    <cofactor evidence="1">
        <name>heme</name>
        <dbReference type="ChEBI" id="CHEBI:30413"/>
    </cofactor>
</comment>
<keyword evidence="8" id="KW-0492">Microsome</keyword>
<dbReference type="InterPro" id="IPR036396">
    <property type="entry name" value="Cyt_P450_sf"/>
</dbReference>
<dbReference type="PANTHER" id="PTHR24291">
    <property type="entry name" value="CYTOCHROME P450 FAMILY 4"/>
    <property type="match status" value="1"/>
</dbReference>
<dbReference type="GO" id="GO:0020037">
    <property type="term" value="F:heme binding"/>
    <property type="evidence" value="ECO:0007669"/>
    <property type="project" value="InterPro"/>
</dbReference>
<dbReference type="Pfam" id="PF00067">
    <property type="entry name" value="p450"/>
    <property type="match status" value="1"/>
</dbReference>